<evidence type="ECO:0000259" key="7">
    <source>
        <dbReference type="PROSITE" id="PS50850"/>
    </source>
</evidence>
<dbReference type="EMBL" id="CP000916">
    <property type="protein sequence ID" value="ACM23031.1"/>
    <property type="molecule type" value="Genomic_DNA"/>
</dbReference>
<feature type="transmembrane region" description="Helical" evidence="6">
    <location>
        <begin position="395"/>
        <end position="414"/>
    </location>
</feature>
<dbReference type="PROSITE" id="PS00217">
    <property type="entry name" value="SUGAR_TRANSPORT_2"/>
    <property type="match status" value="1"/>
</dbReference>
<evidence type="ECO:0000256" key="6">
    <source>
        <dbReference type="SAM" id="Phobius"/>
    </source>
</evidence>
<feature type="transmembrane region" description="Helical" evidence="6">
    <location>
        <begin position="172"/>
        <end position="190"/>
    </location>
</feature>
<dbReference type="Proteomes" id="UP000000445">
    <property type="component" value="Chromosome"/>
</dbReference>
<keyword evidence="2" id="KW-0813">Transport</keyword>
<evidence type="ECO:0000256" key="4">
    <source>
        <dbReference type="ARBA" id="ARBA00022989"/>
    </source>
</evidence>
<dbReference type="Gene3D" id="1.20.1250.20">
    <property type="entry name" value="MFS general substrate transporter like domains"/>
    <property type="match status" value="1"/>
</dbReference>
<evidence type="ECO:0000256" key="2">
    <source>
        <dbReference type="ARBA" id="ARBA00022448"/>
    </source>
</evidence>
<dbReference type="PANTHER" id="PTHR23511:SF34">
    <property type="entry name" value="SYNAPTIC VESICLE GLYCOPROTEIN 2"/>
    <property type="match status" value="1"/>
</dbReference>
<keyword evidence="3 6" id="KW-0812">Transmembrane</keyword>
<feature type="transmembrane region" description="Helical" evidence="6">
    <location>
        <begin position="329"/>
        <end position="351"/>
    </location>
</feature>
<accession>B9K7U8</accession>
<feature type="transmembrane region" description="Helical" evidence="6">
    <location>
        <begin position="58"/>
        <end position="81"/>
    </location>
</feature>
<keyword evidence="4 6" id="KW-1133">Transmembrane helix</keyword>
<feature type="domain" description="Major facilitator superfamily (MFS) profile" evidence="7">
    <location>
        <begin position="20"/>
        <end position="418"/>
    </location>
</feature>
<protein>
    <submittedName>
        <fullName evidence="8">Major facilitator superfamily MFS_1</fullName>
    </submittedName>
</protein>
<dbReference type="PROSITE" id="PS50850">
    <property type="entry name" value="MFS"/>
    <property type="match status" value="1"/>
</dbReference>
<dbReference type="eggNOG" id="COG2271">
    <property type="taxonomic scope" value="Bacteria"/>
</dbReference>
<feature type="transmembrane region" description="Helical" evidence="6">
    <location>
        <begin position="144"/>
        <end position="166"/>
    </location>
</feature>
<dbReference type="HOGENOM" id="CLU_001265_46_6_0"/>
<dbReference type="InterPro" id="IPR020846">
    <property type="entry name" value="MFS_dom"/>
</dbReference>
<feature type="transmembrane region" description="Helical" evidence="6">
    <location>
        <begin position="306"/>
        <end position="323"/>
    </location>
</feature>
<comment type="subcellular location">
    <subcellularLocation>
        <location evidence="1">Membrane</location>
        <topology evidence="1">Multi-pass membrane protein</topology>
    </subcellularLocation>
</comment>
<evidence type="ECO:0000256" key="3">
    <source>
        <dbReference type="ARBA" id="ARBA00022692"/>
    </source>
</evidence>
<dbReference type="InterPro" id="IPR005829">
    <property type="entry name" value="Sugar_transporter_CS"/>
</dbReference>
<name>B9K7U8_THENN</name>
<organism evidence="8 9">
    <name type="scientific">Thermotoga neapolitana (strain ATCC 49049 / DSM 4359 / NBRC 107923 / NS-E)</name>
    <dbReference type="NCBI Taxonomy" id="309803"/>
    <lineage>
        <taxon>Bacteria</taxon>
        <taxon>Thermotogati</taxon>
        <taxon>Thermotogota</taxon>
        <taxon>Thermotogae</taxon>
        <taxon>Thermotogales</taxon>
        <taxon>Thermotogaceae</taxon>
        <taxon>Thermotoga</taxon>
    </lineage>
</organism>
<dbReference type="PANTHER" id="PTHR23511">
    <property type="entry name" value="SYNAPTIC VESICLE GLYCOPROTEIN 2"/>
    <property type="match status" value="1"/>
</dbReference>
<dbReference type="GO" id="GO:0022857">
    <property type="term" value="F:transmembrane transporter activity"/>
    <property type="evidence" value="ECO:0007669"/>
    <property type="project" value="InterPro"/>
</dbReference>
<dbReference type="SUPFAM" id="SSF103473">
    <property type="entry name" value="MFS general substrate transporter"/>
    <property type="match status" value="1"/>
</dbReference>
<keyword evidence="9" id="KW-1185">Reference proteome</keyword>
<gene>
    <name evidence="8" type="ordered locus">CTN_0855</name>
</gene>
<dbReference type="CDD" id="cd17316">
    <property type="entry name" value="MFS_SV2_like"/>
    <property type="match status" value="1"/>
</dbReference>
<proteinExistence type="predicted"/>
<evidence type="ECO:0000256" key="1">
    <source>
        <dbReference type="ARBA" id="ARBA00004141"/>
    </source>
</evidence>
<reference evidence="8 9" key="1">
    <citation type="journal article" date="2009" name="Biosci. Biotechnol. Biochem.">
        <title>WeGAS: a web-based microbial genome annotation system.</title>
        <authorList>
            <person name="Lee D."/>
            <person name="Seo H."/>
            <person name="Park C."/>
            <person name="Park K."/>
        </authorList>
    </citation>
    <scope>NUCLEOTIDE SEQUENCE [LARGE SCALE GENOMIC DNA]</scope>
    <source>
        <strain evidence="9">ATCC 49049 / DSM 4359 / NBRC 107923 / NS-E</strain>
    </source>
</reference>
<dbReference type="InterPro" id="IPR036259">
    <property type="entry name" value="MFS_trans_sf"/>
</dbReference>
<feature type="transmembrane region" description="Helical" evidence="6">
    <location>
        <begin position="363"/>
        <end position="383"/>
    </location>
</feature>
<feature type="transmembrane region" description="Helical" evidence="6">
    <location>
        <begin position="88"/>
        <end position="104"/>
    </location>
</feature>
<evidence type="ECO:0000256" key="5">
    <source>
        <dbReference type="ARBA" id="ARBA00023136"/>
    </source>
</evidence>
<dbReference type="STRING" id="309803.CTN_0855"/>
<dbReference type="AlphaFoldDB" id="B9K7U8"/>
<feature type="transmembrane region" description="Helical" evidence="6">
    <location>
        <begin position="110"/>
        <end position="132"/>
    </location>
</feature>
<dbReference type="InterPro" id="IPR011701">
    <property type="entry name" value="MFS"/>
</dbReference>
<evidence type="ECO:0000313" key="8">
    <source>
        <dbReference type="EMBL" id="ACM23031.1"/>
    </source>
</evidence>
<keyword evidence="5 6" id="KW-0472">Membrane</keyword>
<sequence>MKRIDEIVEKYVDRKTQRKFLMLTSIAWMFDAAGVMLLSFVLPYVIEEWKLTSTQGAAIASATFLGMLLGALSVGFVADLLGRKTSNLLFFVVTITFTFLSGFSKSFSALVVLRALSGFGYGGLMPSFNAYLSEFTSTGLRGRYLVLLESSWAVGSILIGLFSVLVLPNWRWIFWIFGLGYIFVPVFSRMPETPKYALLRGGKNSLEKVLGRKVEEEIVPPKKERVPIASLLKKEHLKDTLLIWFVWFVVSFVYYALFTWAPRIFSSQGISVLRSSWFTFYMMVAQLPGYLSAAYFIEKWGRKTSLGVYFIGTGAAALLWANVRGDVSLLVSAMVLSFFCLGVWGLVYAYTPELYPTPLRGTGNGAAGVWARVAGMIAPYYTGFMMERGKSIAETLSWISAMAVAAGIAVLIFGRETKGRYID</sequence>
<evidence type="ECO:0000313" key="9">
    <source>
        <dbReference type="Proteomes" id="UP000000445"/>
    </source>
</evidence>
<feature type="transmembrane region" description="Helical" evidence="6">
    <location>
        <begin position="278"/>
        <end position="297"/>
    </location>
</feature>
<feature type="transmembrane region" description="Helical" evidence="6">
    <location>
        <begin position="241"/>
        <end position="258"/>
    </location>
</feature>
<dbReference type="GO" id="GO:0016020">
    <property type="term" value="C:membrane"/>
    <property type="evidence" value="ECO:0007669"/>
    <property type="project" value="UniProtKB-SubCell"/>
</dbReference>
<dbReference type="Pfam" id="PF07690">
    <property type="entry name" value="MFS_1"/>
    <property type="match status" value="1"/>
</dbReference>
<feature type="transmembrane region" description="Helical" evidence="6">
    <location>
        <begin position="20"/>
        <end position="46"/>
    </location>
</feature>
<dbReference type="KEGG" id="tna:CTN_0855"/>